<dbReference type="InterPro" id="IPR014757">
    <property type="entry name" value="Tscrpt_reg_IclR_C"/>
</dbReference>
<dbReference type="PANTHER" id="PTHR30136:SF35">
    <property type="entry name" value="HTH-TYPE TRANSCRIPTIONAL REGULATOR RV1719"/>
    <property type="match status" value="1"/>
</dbReference>
<keyword evidence="7" id="KW-1185">Reference proteome</keyword>
<organism evidence="6 7">
    <name type="scientific">Cryobacterium lyxosi</name>
    <dbReference type="NCBI Taxonomy" id="1259228"/>
    <lineage>
        <taxon>Bacteria</taxon>
        <taxon>Bacillati</taxon>
        <taxon>Actinomycetota</taxon>
        <taxon>Actinomycetes</taxon>
        <taxon>Micrococcales</taxon>
        <taxon>Microbacteriaceae</taxon>
        <taxon>Cryobacterium</taxon>
    </lineage>
</organism>
<evidence type="ECO:0000313" key="6">
    <source>
        <dbReference type="EMBL" id="TFD24005.1"/>
    </source>
</evidence>
<keyword evidence="1" id="KW-0805">Transcription regulation</keyword>
<dbReference type="Pfam" id="PF09339">
    <property type="entry name" value="HTH_IclR"/>
    <property type="match status" value="1"/>
</dbReference>
<gene>
    <name evidence="6" type="ORF">E3T27_14605</name>
</gene>
<evidence type="ECO:0000313" key="7">
    <source>
        <dbReference type="Proteomes" id="UP000298424"/>
    </source>
</evidence>
<dbReference type="Gene3D" id="1.10.10.10">
    <property type="entry name" value="Winged helix-like DNA-binding domain superfamily/Winged helix DNA-binding domain"/>
    <property type="match status" value="1"/>
</dbReference>
<comment type="caution">
    <text evidence="6">The sequence shown here is derived from an EMBL/GenBank/DDBJ whole genome shotgun (WGS) entry which is preliminary data.</text>
</comment>
<dbReference type="Gene3D" id="3.30.450.40">
    <property type="match status" value="1"/>
</dbReference>
<dbReference type="PANTHER" id="PTHR30136">
    <property type="entry name" value="HELIX-TURN-HELIX TRANSCRIPTIONAL REGULATOR, ICLR FAMILY"/>
    <property type="match status" value="1"/>
</dbReference>
<feature type="domain" description="IclR-ED" evidence="5">
    <location>
        <begin position="72"/>
        <end position="253"/>
    </location>
</feature>
<proteinExistence type="predicted"/>
<dbReference type="EMBL" id="SOGT01000015">
    <property type="protein sequence ID" value="TFD24005.1"/>
    <property type="molecule type" value="Genomic_DNA"/>
</dbReference>
<dbReference type="SMART" id="SM00346">
    <property type="entry name" value="HTH_ICLR"/>
    <property type="match status" value="1"/>
</dbReference>
<dbReference type="InterPro" id="IPR036388">
    <property type="entry name" value="WH-like_DNA-bd_sf"/>
</dbReference>
<evidence type="ECO:0000259" key="5">
    <source>
        <dbReference type="PROSITE" id="PS51078"/>
    </source>
</evidence>
<dbReference type="AlphaFoldDB" id="A0A4R8ZA83"/>
<evidence type="ECO:0000256" key="3">
    <source>
        <dbReference type="ARBA" id="ARBA00023163"/>
    </source>
</evidence>
<accession>A0A4R8ZA83</accession>
<sequence>MAGKVASNSPLLVLAKISTILDAFTFSTPERSLADLRTATGLPASTVQRLVANLVQSGFLDRHGDQFRIGLRMATWAASAFHGLDVGELAQPVLAALRDETGETACLFISTRELRVCVAMAESRHSVRRVIALGEVTPVNVGSSGRVLLAWNDELATRVFEHPLPALTQETIVDVDELRRSLVTVRERGFAYTVGERTSSVSSVAAPVFQHGGSLFGALSLLGPSSRMTPDVVTHLTPSVVAAGARLSQALGSAITAPN</sequence>
<dbReference type="Proteomes" id="UP000298424">
    <property type="component" value="Unassembled WGS sequence"/>
</dbReference>
<evidence type="ECO:0000256" key="1">
    <source>
        <dbReference type="ARBA" id="ARBA00023015"/>
    </source>
</evidence>
<dbReference type="GO" id="GO:0003677">
    <property type="term" value="F:DNA binding"/>
    <property type="evidence" value="ECO:0007669"/>
    <property type="project" value="UniProtKB-KW"/>
</dbReference>
<keyword evidence="3" id="KW-0804">Transcription</keyword>
<dbReference type="SUPFAM" id="SSF46785">
    <property type="entry name" value="Winged helix' DNA-binding domain"/>
    <property type="match status" value="1"/>
</dbReference>
<dbReference type="InterPro" id="IPR029016">
    <property type="entry name" value="GAF-like_dom_sf"/>
</dbReference>
<dbReference type="InterPro" id="IPR005471">
    <property type="entry name" value="Tscrpt_reg_IclR_N"/>
</dbReference>
<keyword evidence="2" id="KW-0238">DNA-binding</keyword>
<feature type="domain" description="HTH iclR-type" evidence="4">
    <location>
        <begin position="11"/>
        <end position="71"/>
    </location>
</feature>
<reference evidence="6 7" key="1">
    <citation type="submission" date="2019-03" db="EMBL/GenBank/DDBJ databases">
        <title>Genomics of glacier-inhabiting Cryobacterium strains.</title>
        <authorList>
            <person name="Liu Q."/>
            <person name="Xin Y.-H."/>
        </authorList>
    </citation>
    <scope>NUCLEOTIDE SEQUENCE [LARGE SCALE GENOMIC DNA]</scope>
    <source>
        <strain evidence="6 7">TMT1-1</strain>
    </source>
</reference>
<dbReference type="Pfam" id="PF01614">
    <property type="entry name" value="IclR_C"/>
    <property type="match status" value="1"/>
</dbReference>
<dbReference type="OrthoDB" id="4068713at2"/>
<dbReference type="InterPro" id="IPR036390">
    <property type="entry name" value="WH_DNA-bd_sf"/>
</dbReference>
<dbReference type="PROSITE" id="PS51078">
    <property type="entry name" value="ICLR_ED"/>
    <property type="match status" value="1"/>
</dbReference>
<name>A0A4R8ZA83_9MICO</name>
<dbReference type="GO" id="GO:0045892">
    <property type="term" value="P:negative regulation of DNA-templated transcription"/>
    <property type="evidence" value="ECO:0007669"/>
    <property type="project" value="TreeGrafter"/>
</dbReference>
<dbReference type="InterPro" id="IPR050707">
    <property type="entry name" value="HTH_MetabolicPath_Reg"/>
</dbReference>
<dbReference type="GO" id="GO:0003700">
    <property type="term" value="F:DNA-binding transcription factor activity"/>
    <property type="evidence" value="ECO:0007669"/>
    <property type="project" value="TreeGrafter"/>
</dbReference>
<protein>
    <submittedName>
        <fullName evidence="6">IclR family transcriptional regulator</fullName>
    </submittedName>
</protein>
<dbReference type="RefSeq" id="WP_134573598.1">
    <property type="nucleotide sequence ID" value="NZ_SOGT01000015.1"/>
</dbReference>
<dbReference type="SUPFAM" id="SSF55781">
    <property type="entry name" value="GAF domain-like"/>
    <property type="match status" value="1"/>
</dbReference>
<evidence type="ECO:0000256" key="2">
    <source>
        <dbReference type="ARBA" id="ARBA00023125"/>
    </source>
</evidence>
<evidence type="ECO:0000259" key="4">
    <source>
        <dbReference type="PROSITE" id="PS51077"/>
    </source>
</evidence>
<dbReference type="PROSITE" id="PS51077">
    <property type="entry name" value="HTH_ICLR"/>
    <property type="match status" value="1"/>
</dbReference>